<dbReference type="RefSeq" id="XP_056518971.1">
    <property type="nucleotide sequence ID" value="XM_056669141.1"/>
</dbReference>
<protein>
    <submittedName>
        <fullName evidence="2">Uncharacterized protein</fullName>
    </submittedName>
</protein>
<reference evidence="2" key="1">
    <citation type="submission" date="2022-11" db="EMBL/GenBank/DDBJ databases">
        <authorList>
            <person name="Petersen C."/>
        </authorList>
    </citation>
    <scope>NUCLEOTIDE SEQUENCE</scope>
    <source>
        <strain evidence="2">IBT 22155</strain>
    </source>
</reference>
<keyword evidence="3" id="KW-1185">Reference proteome</keyword>
<gene>
    <name evidence="2" type="ORF">N7515_008397</name>
</gene>
<dbReference type="AlphaFoldDB" id="A0A9W9KXG6"/>
<evidence type="ECO:0000313" key="2">
    <source>
        <dbReference type="EMBL" id="KAJ5124572.1"/>
    </source>
</evidence>
<dbReference type="GeneID" id="81408311"/>
<organism evidence="2 3">
    <name type="scientific">Penicillium bovifimosum</name>
    <dbReference type="NCBI Taxonomy" id="126998"/>
    <lineage>
        <taxon>Eukaryota</taxon>
        <taxon>Fungi</taxon>
        <taxon>Dikarya</taxon>
        <taxon>Ascomycota</taxon>
        <taxon>Pezizomycotina</taxon>
        <taxon>Eurotiomycetes</taxon>
        <taxon>Eurotiomycetidae</taxon>
        <taxon>Eurotiales</taxon>
        <taxon>Aspergillaceae</taxon>
        <taxon>Penicillium</taxon>
    </lineage>
</organism>
<feature type="region of interest" description="Disordered" evidence="1">
    <location>
        <begin position="1"/>
        <end position="27"/>
    </location>
</feature>
<reference evidence="2" key="2">
    <citation type="journal article" date="2023" name="IMA Fungus">
        <title>Comparative genomic study of the Penicillium genus elucidates a diverse pangenome and 15 lateral gene transfer events.</title>
        <authorList>
            <person name="Petersen C."/>
            <person name="Sorensen T."/>
            <person name="Nielsen M.R."/>
            <person name="Sondergaard T.E."/>
            <person name="Sorensen J.L."/>
            <person name="Fitzpatrick D.A."/>
            <person name="Frisvad J.C."/>
            <person name="Nielsen K.L."/>
        </authorList>
    </citation>
    <scope>NUCLEOTIDE SEQUENCE</scope>
    <source>
        <strain evidence="2">IBT 22155</strain>
    </source>
</reference>
<proteinExistence type="predicted"/>
<comment type="caution">
    <text evidence="2">The sequence shown here is derived from an EMBL/GenBank/DDBJ whole genome shotgun (WGS) entry which is preliminary data.</text>
</comment>
<dbReference type="Proteomes" id="UP001149079">
    <property type="component" value="Unassembled WGS sequence"/>
</dbReference>
<sequence>MKRHHPDPKSPSSPQRSRKSRWDVSDRNLSISTTDSISPLTLETSPWGSTTTEAEFPVFPESKITFHDRPSFHPQFIPLLLHLSARLRPLVNVVTGRTHPDFPQTMLAYNLLTMEQCDGLARHFHQVWPPVPASFHYPVYITPWIGTPEEETTDLPTRLRRLGRFFGLRGCESPIAEGFGDMDFDYESVDYENTECEEIPNMSTEEAELLRQMEVEWQQALQRAYAEEAHRWNLK</sequence>
<dbReference type="EMBL" id="JAPQKL010000006">
    <property type="protein sequence ID" value="KAJ5124572.1"/>
    <property type="molecule type" value="Genomic_DNA"/>
</dbReference>
<name>A0A9W9KXG6_9EURO</name>
<dbReference type="OrthoDB" id="4156665at2759"/>
<accession>A0A9W9KXG6</accession>
<evidence type="ECO:0000256" key="1">
    <source>
        <dbReference type="SAM" id="MobiDB-lite"/>
    </source>
</evidence>
<evidence type="ECO:0000313" key="3">
    <source>
        <dbReference type="Proteomes" id="UP001149079"/>
    </source>
</evidence>